<keyword evidence="2" id="KW-1185">Reference proteome</keyword>
<dbReference type="RefSeq" id="XP_031874314.1">
    <property type="nucleotide sequence ID" value="XM_032010260.1"/>
</dbReference>
<proteinExistence type="predicted"/>
<reference evidence="1 2" key="1">
    <citation type="journal article" date="2018" name="IMA Fungus">
        <title>IMA Genome-F 9: Draft genome sequence of Annulohypoxylon stygium, Aspergillus mulundensis, Berkeleyomyces basicola (syn. Thielaviopsis basicola), Ceratocystis smalleyi, two Cercospora beticola strains, Coleophoma cylindrospora, Fusarium fracticaudum, Phialophora cf. hyalina, and Morchella septimelata.</title>
        <authorList>
            <person name="Wingfield B.D."/>
            <person name="Bills G.F."/>
            <person name="Dong Y."/>
            <person name="Huang W."/>
            <person name="Nel W.J."/>
            <person name="Swalarsk-Parry B.S."/>
            <person name="Vaghefi N."/>
            <person name="Wilken P.M."/>
            <person name="An Z."/>
            <person name="de Beer Z.W."/>
            <person name="De Vos L."/>
            <person name="Chen L."/>
            <person name="Duong T.A."/>
            <person name="Gao Y."/>
            <person name="Hammerbacher A."/>
            <person name="Kikkert J.R."/>
            <person name="Li Y."/>
            <person name="Li H."/>
            <person name="Li K."/>
            <person name="Li Q."/>
            <person name="Liu X."/>
            <person name="Ma X."/>
            <person name="Naidoo K."/>
            <person name="Pethybridge S.J."/>
            <person name="Sun J."/>
            <person name="Steenkamp E.T."/>
            <person name="van der Nest M.A."/>
            <person name="van Wyk S."/>
            <person name="Wingfield M.J."/>
            <person name="Xiong C."/>
            <person name="Yue Q."/>
            <person name="Zhang X."/>
        </authorList>
    </citation>
    <scope>NUCLEOTIDE SEQUENCE [LARGE SCALE GENOMIC DNA]</scope>
    <source>
        <strain evidence="1 2">BP 5553</strain>
    </source>
</reference>
<organism evidence="1 2">
    <name type="scientific">Venustampulla echinocandica</name>
    <dbReference type="NCBI Taxonomy" id="2656787"/>
    <lineage>
        <taxon>Eukaryota</taxon>
        <taxon>Fungi</taxon>
        <taxon>Dikarya</taxon>
        <taxon>Ascomycota</taxon>
        <taxon>Pezizomycotina</taxon>
        <taxon>Leotiomycetes</taxon>
        <taxon>Helotiales</taxon>
        <taxon>Pleuroascaceae</taxon>
        <taxon>Venustampulla</taxon>
    </lineage>
</organism>
<evidence type="ECO:0000313" key="1">
    <source>
        <dbReference type="EMBL" id="RDL41658.1"/>
    </source>
</evidence>
<name>A0A370U1L1_9HELO</name>
<gene>
    <name evidence="1" type="ORF">BP5553_01637</name>
</gene>
<dbReference type="EMBL" id="NPIC01000001">
    <property type="protein sequence ID" value="RDL41658.1"/>
    <property type="molecule type" value="Genomic_DNA"/>
</dbReference>
<protein>
    <submittedName>
        <fullName evidence="1">Uncharacterized protein</fullName>
    </submittedName>
</protein>
<sequence length="139" mass="15764">MALPVDFLRYIPSWSKSAVDPTSGYRWPCFPHGHIAIYAWPSRGGVIILDYADVIDFEFLGLNPQDLPVKRLGAQAVEDGFCQELLLLGGKWWDNEARHSIVTHLEAGVAGLIDSTLVEGEFRVNEEIVYLWMEARMRM</sequence>
<accession>A0A370U1L1</accession>
<comment type="caution">
    <text evidence="1">The sequence shown here is derived from an EMBL/GenBank/DDBJ whole genome shotgun (WGS) entry which is preliminary data.</text>
</comment>
<evidence type="ECO:0000313" key="2">
    <source>
        <dbReference type="Proteomes" id="UP000254866"/>
    </source>
</evidence>
<dbReference type="OrthoDB" id="4487429at2759"/>
<dbReference type="STRING" id="2656787.A0A370U1L1"/>
<dbReference type="Proteomes" id="UP000254866">
    <property type="component" value="Unassembled WGS sequence"/>
</dbReference>
<dbReference type="AlphaFoldDB" id="A0A370U1L1"/>
<dbReference type="GeneID" id="43594486"/>